<reference evidence="2 3" key="1">
    <citation type="submission" date="2019-02" db="EMBL/GenBank/DDBJ databases">
        <title>Genome sequencing of the rare red list fungi Dentipellis fragilis.</title>
        <authorList>
            <person name="Buettner E."/>
            <person name="Kellner H."/>
        </authorList>
    </citation>
    <scope>NUCLEOTIDE SEQUENCE [LARGE SCALE GENOMIC DNA]</scope>
    <source>
        <strain evidence="2 3">DSM 105465</strain>
    </source>
</reference>
<gene>
    <name evidence="2" type="ORF">EVG20_g8530</name>
</gene>
<dbReference type="EMBL" id="SEOQ01000748">
    <property type="protein sequence ID" value="TFY57479.1"/>
    <property type="molecule type" value="Genomic_DNA"/>
</dbReference>
<accession>A0A4Y9Y9G2</accession>
<dbReference type="AlphaFoldDB" id="A0A4Y9Y9G2"/>
<name>A0A4Y9Y9G2_9AGAM</name>
<keyword evidence="3" id="KW-1185">Reference proteome</keyword>
<organism evidence="2 3">
    <name type="scientific">Dentipellis fragilis</name>
    <dbReference type="NCBI Taxonomy" id="205917"/>
    <lineage>
        <taxon>Eukaryota</taxon>
        <taxon>Fungi</taxon>
        <taxon>Dikarya</taxon>
        <taxon>Basidiomycota</taxon>
        <taxon>Agaricomycotina</taxon>
        <taxon>Agaricomycetes</taxon>
        <taxon>Russulales</taxon>
        <taxon>Hericiaceae</taxon>
        <taxon>Dentipellis</taxon>
    </lineage>
</organism>
<proteinExistence type="predicted"/>
<evidence type="ECO:0000313" key="3">
    <source>
        <dbReference type="Proteomes" id="UP000298327"/>
    </source>
</evidence>
<comment type="caution">
    <text evidence="2">The sequence shown here is derived from an EMBL/GenBank/DDBJ whole genome shotgun (WGS) entry which is preliminary data.</text>
</comment>
<feature type="region of interest" description="Disordered" evidence="1">
    <location>
        <begin position="1"/>
        <end position="34"/>
    </location>
</feature>
<evidence type="ECO:0000256" key="1">
    <source>
        <dbReference type="SAM" id="MobiDB-lite"/>
    </source>
</evidence>
<sequence>MIRARERRNDRNPDLNDLNNELPHPYYPAANRPNKNAIPRERLLSMQAPNDNRPCLCSIRSDKRAPKAKQSLQRDITPRANRLALLPMGNRRNQYDPGPSWRSPHHAPTPANWVRGIALLPTNSLDTLTVCMLAPWSGTSRLFDRGHSEVEVELARDTLLARSRYNPSSSSLTNALTEPEIDTPEYPTRHIYTGASAAASSALRKDMPEAPVSKFYTDINTKINAVGDENVVRRTAELFEQRGLMTNGIRLGRGSGHGYRVTIGLGRAHELFLVTLKSSNLPMYWC</sequence>
<evidence type="ECO:0000313" key="2">
    <source>
        <dbReference type="EMBL" id="TFY57479.1"/>
    </source>
</evidence>
<protein>
    <submittedName>
        <fullName evidence="2">Uncharacterized protein</fullName>
    </submittedName>
</protein>
<dbReference type="Proteomes" id="UP000298327">
    <property type="component" value="Unassembled WGS sequence"/>
</dbReference>